<dbReference type="STRING" id="325777.GW15_0209375"/>
<proteinExistence type="predicted"/>
<dbReference type="InterPro" id="IPR053176">
    <property type="entry name" value="T6SS_TssE1-like"/>
</dbReference>
<dbReference type="InterPro" id="IPR007048">
    <property type="entry name" value="IraD/Gp25-like"/>
</dbReference>
<dbReference type="Proteomes" id="UP000028012">
    <property type="component" value="Unassembled WGS sequence"/>
</dbReference>
<reference evidence="1 2" key="1">
    <citation type="submission" date="2014-09" db="EMBL/GenBank/DDBJ databases">
        <title>A draft genome sequence for Xanthomonas axonopodis pv. vasculorum NCPPB 900.</title>
        <authorList>
            <person name="Harrison J."/>
            <person name="Studholme D.J."/>
        </authorList>
    </citation>
    <scope>NUCLEOTIDE SEQUENCE [LARGE SCALE GENOMIC DNA]</scope>
    <source>
        <strain evidence="1 2">NCPPB 900</strain>
    </source>
</reference>
<dbReference type="InterPro" id="IPR017737">
    <property type="entry name" value="TssE1-like"/>
</dbReference>
<dbReference type="Pfam" id="PF04965">
    <property type="entry name" value="GPW_gp25"/>
    <property type="match status" value="1"/>
</dbReference>
<dbReference type="EMBL" id="JPHD02000068">
    <property type="protein sequence ID" value="KGE52359.1"/>
    <property type="molecule type" value="Genomic_DNA"/>
</dbReference>
<dbReference type="HOGENOM" id="CLU_102944_0_0_6"/>
<dbReference type="PANTHER" id="PTHR38595:SF1">
    <property type="entry name" value="TYPE VI SECRETION SYSTEM COMPONENT TSSE1"/>
    <property type="match status" value="1"/>
</dbReference>
<comment type="caution">
    <text evidence="1">The sequence shown here is derived from an EMBL/GenBank/DDBJ whole genome shotgun (WGS) entry which is preliminary data.</text>
</comment>
<organism evidence="1 2">
    <name type="scientific">Xanthomonas axonopodis pv. vasculorum</name>
    <dbReference type="NCBI Taxonomy" id="325777"/>
    <lineage>
        <taxon>Bacteria</taxon>
        <taxon>Pseudomonadati</taxon>
        <taxon>Pseudomonadota</taxon>
        <taxon>Gammaproteobacteria</taxon>
        <taxon>Lysobacterales</taxon>
        <taxon>Lysobacteraceae</taxon>
        <taxon>Xanthomonas</taxon>
    </lineage>
</organism>
<dbReference type="eggNOG" id="COG3518">
    <property type="taxonomic scope" value="Bacteria"/>
</dbReference>
<dbReference type="RefSeq" id="WP_042822457.1">
    <property type="nucleotide sequence ID" value="NZ_CP053649.1"/>
</dbReference>
<sequence length="167" mass="18783">MAELTQQERLQPSLLDRLIDDRRHELAESRDARAISPAKLRDCVMRDLAWLLNCTRHWHEDALQAYPHVANSVLNYGIPDLTGARLAGLDVIELQNRIRAAIVAFEPRLAAASLQVTAKVDTGRMDRMSLSFVIDSELWAQPLPLALYLRTDLDLETGRFSLSSGAH</sequence>
<dbReference type="SUPFAM" id="SSF160719">
    <property type="entry name" value="gpW/gp25-like"/>
    <property type="match status" value="1"/>
</dbReference>
<evidence type="ECO:0000313" key="2">
    <source>
        <dbReference type="Proteomes" id="UP000028012"/>
    </source>
</evidence>
<accession>A0A098PZ02</accession>
<evidence type="ECO:0000313" key="1">
    <source>
        <dbReference type="EMBL" id="KGE52359.1"/>
    </source>
</evidence>
<gene>
    <name evidence="1" type="ORF">GW15_0209375</name>
</gene>
<dbReference type="NCBIfam" id="TIGR03357">
    <property type="entry name" value="VI_zyme"/>
    <property type="match status" value="1"/>
</dbReference>
<dbReference type="AlphaFoldDB" id="A0A098PZ02"/>
<protein>
    <submittedName>
        <fullName evidence="1">Type VI secretion system lysozyme</fullName>
    </submittedName>
</protein>
<dbReference type="PANTHER" id="PTHR38595">
    <property type="entry name" value="CYTOPLASMIC PROTEIN-RELATED"/>
    <property type="match status" value="1"/>
</dbReference>
<name>A0A098PZ02_9XANT</name>
<dbReference type="GeneID" id="58003104"/>